<gene>
    <name evidence="2" type="ordered locus">Xaut_0675</name>
</gene>
<keyword evidence="1" id="KW-0456">Lyase</keyword>
<evidence type="ECO:0000313" key="3">
    <source>
        <dbReference type="Proteomes" id="UP000002417"/>
    </source>
</evidence>
<organism evidence="2 3">
    <name type="scientific">Xanthobacter autotrophicus (strain ATCC BAA-1158 / Py2)</name>
    <dbReference type="NCBI Taxonomy" id="78245"/>
    <lineage>
        <taxon>Bacteria</taxon>
        <taxon>Pseudomonadati</taxon>
        <taxon>Pseudomonadota</taxon>
        <taxon>Alphaproteobacteria</taxon>
        <taxon>Hyphomicrobiales</taxon>
        <taxon>Xanthobacteraceae</taxon>
        <taxon>Xanthobacter</taxon>
    </lineage>
</organism>
<accession>A7ID34</accession>
<dbReference type="Proteomes" id="UP000002417">
    <property type="component" value="Chromosome"/>
</dbReference>
<name>A7ID34_XANP2</name>
<evidence type="ECO:0000256" key="1">
    <source>
        <dbReference type="ARBA" id="ARBA00023239"/>
    </source>
</evidence>
<dbReference type="Pfam" id="PF00701">
    <property type="entry name" value="DHDPS"/>
    <property type="match status" value="1"/>
</dbReference>
<dbReference type="STRING" id="78245.Xaut_0675"/>
<dbReference type="KEGG" id="xau:Xaut_0675"/>
<proteinExistence type="predicted"/>
<dbReference type="EMBL" id="CP000781">
    <property type="protein sequence ID" value="ABS65927.1"/>
    <property type="molecule type" value="Genomic_DNA"/>
</dbReference>
<evidence type="ECO:0000313" key="2">
    <source>
        <dbReference type="EMBL" id="ABS65927.1"/>
    </source>
</evidence>
<keyword evidence="3" id="KW-1185">Reference proteome</keyword>
<protein>
    <submittedName>
        <fullName evidence="2">5-dehydro-4-deoxyglucarate dehydratase</fullName>
    </submittedName>
</protein>
<reference evidence="2 3" key="1">
    <citation type="submission" date="2007-07" db="EMBL/GenBank/DDBJ databases">
        <title>Complete sequence of chromosome of Xanthobacter autotrophicus Py2.</title>
        <authorList>
            <consortium name="US DOE Joint Genome Institute"/>
            <person name="Copeland A."/>
            <person name="Lucas S."/>
            <person name="Lapidus A."/>
            <person name="Barry K."/>
            <person name="Glavina del Rio T."/>
            <person name="Hammon N."/>
            <person name="Israni S."/>
            <person name="Dalin E."/>
            <person name="Tice H."/>
            <person name="Pitluck S."/>
            <person name="Sims D."/>
            <person name="Brettin T."/>
            <person name="Bruce D."/>
            <person name="Detter J.C."/>
            <person name="Han C."/>
            <person name="Tapia R."/>
            <person name="Brainard J."/>
            <person name="Schmutz J."/>
            <person name="Larimer F."/>
            <person name="Land M."/>
            <person name="Hauser L."/>
            <person name="Kyrpides N."/>
            <person name="Kim E."/>
            <person name="Ensigns S.A."/>
            <person name="Richardson P."/>
        </authorList>
    </citation>
    <scope>NUCLEOTIDE SEQUENCE [LARGE SCALE GENOMIC DNA]</scope>
    <source>
        <strain evidence="3">ATCC BAA-1158 / Py2</strain>
    </source>
</reference>
<dbReference type="InterPro" id="IPR002220">
    <property type="entry name" value="DapA-like"/>
</dbReference>
<dbReference type="eggNOG" id="COG0329">
    <property type="taxonomic scope" value="Bacteria"/>
</dbReference>
<dbReference type="AlphaFoldDB" id="A7ID34"/>
<dbReference type="GO" id="GO:0016829">
    <property type="term" value="F:lyase activity"/>
    <property type="evidence" value="ECO:0007669"/>
    <property type="project" value="UniProtKB-KW"/>
</dbReference>
<dbReference type="SUPFAM" id="SSF51569">
    <property type="entry name" value="Aldolase"/>
    <property type="match status" value="1"/>
</dbReference>
<sequence>MFNFVPALANRFYAALRAGDRATCTEILNSFFYPFMALRSRRKGYAVAAVKAGVRLVGFDAGPVRAPLDDLTVEEEGILRDLIEAHS</sequence>
<dbReference type="HOGENOM" id="CLU_170380_0_0_5"/>
<dbReference type="Gene3D" id="3.20.20.70">
    <property type="entry name" value="Aldolase class I"/>
    <property type="match status" value="1"/>
</dbReference>
<dbReference type="InterPro" id="IPR013785">
    <property type="entry name" value="Aldolase_TIM"/>
</dbReference>